<keyword evidence="4" id="KW-1185">Reference proteome</keyword>
<feature type="transmembrane region" description="Helical" evidence="1">
    <location>
        <begin position="36"/>
        <end position="55"/>
    </location>
</feature>
<dbReference type="Gene3D" id="3.40.50.2000">
    <property type="entry name" value="Glycogen Phosphorylase B"/>
    <property type="match status" value="2"/>
</dbReference>
<dbReference type="RefSeq" id="WP_007485205.1">
    <property type="nucleotide sequence ID" value="NZ_JH724314.1"/>
</dbReference>
<sequence>MDTIEFYKTDIDCLKEIDDKMVIATKYSEIDWKADILFVWWWTYAFLPVFIFRLLRKKVFITGTFNYYVPKGEIDYFRRPWWQRYLIKGAFKLATNNILVSKKEYDMIRRDWGCENMSYSPHGIDTEKYKLKQGERGDFFLVVGLIGGHSIVRKSFIEIVDAVSLLISQRYVVKLKIAGHKGDAFDFFSNYIKKLKLENYISFLGSVSVDEKICLMQNCYCYIQPSKYEGFGLAVAEAMACGAPVIVSQEGELPTLVGNSGFILNDITPLSIAKVIKTVSELSNIEEYSKLSRQQIVDNYDVKRRFRELKNIILKG</sequence>
<dbReference type="HOGENOM" id="CLU_066000_0_0_10"/>
<reference evidence="3 4" key="1">
    <citation type="submission" date="2012-02" db="EMBL/GenBank/DDBJ databases">
        <title>The Genome Sequence of Bacteroides nordii CL02T12C05.</title>
        <authorList>
            <consortium name="The Broad Institute Genome Sequencing Platform"/>
            <person name="Earl A."/>
            <person name="Ward D."/>
            <person name="Feldgarden M."/>
            <person name="Gevers D."/>
            <person name="Zitomersky N.L."/>
            <person name="Coyne M.J."/>
            <person name="Comstock L.E."/>
            <person name="Young S.K."/>
            <person name="Zeng Q."/>
            <person name="Gargeya S."/>
            <person name="Fitzgerald M."/>
            <person name="Haas B."/>
            <person name="Abouelleil A."/>
            <person name="Alvarado L."/>
            <person name="Arachchi H.M."/>
            <person name="Berlin A."/>
            <person name="Chapman S.B."/>
            <person name="Gearin G."/>
            <person name="Goldberg J."/>
            <person name="Griggs A."/>
            <person name="Gujja S."/>
            <person name="Hansen M."/>
            <person name="Heiman D."/>
            <person name="Howarth C."/>
            <person name="Larimer J."/>
            <person name="Lui A."/>
            <person name="MacDonald P.J.P."/>
            <person name="McCowen C."/>
            <person name="Montmayeur A."/>
            <person name="Murphy C."/>
            <person name="Neiman D."/>
            <person name="Pearson M."/>
            <person name="Priest M."/>
            <person name="Roberts A."/>
            <person name="Saif S."/>
            <person name="Shea T."/>
            <person name="Sisk P."/>
            <person name="Stolte C."/>
            <person name="Sykes S."/>
            <person name="Wortman J."/>
            <person name="Nusbaum C."/>
            <person name="Birren B."/>
        </authorList>
    </citation>
    <scope>NUCLEOTIDE SEQUENCE [LARGE SCALE GENOMIC DNA]</scope>
    <source>
        <strain evidence="3 4">CL02T12C05</strain>
    </source>
</reference>
<dbReference type="PATRIC" id="fig|997884.3.peg.2141"/>
<dbReference type="InterPro" id="IPR001296">
    <property type="entry name" value="Glyco_trans_1"/>
</dbReference>
<name>I9SAS3_9BACE</name>
<dbReference type="PANTHER" id="PTHR46401:SF8">
    <property type="entry name" value="BLL6006 PROTEIN"/>
    <property type="match status" value="1"/>
</dbReference>
<feature type="domain" description="Glycosyl transferase family 1" evidence="2">
    <location>
        <begin position="153"/>
        <end position="288"/>
    </location>
</feature>
<dbReference type="AlphaFoldDB" id="I9SAS3"/>
<protein>
    <recommendedName>
        <fullName evidence="2">Glycosyl transferase family 1 domain-containing protein</fullName>
    </recommendedName>
</protein>
<keyword evidence="1" id="KW-1133">Transmembrane helix</keyword>
<dbReference type="PANTHER" id="PTHR46401">
    <property type="entry name" value="GLYCOSYLTRANSFERASE WBBK-RELATED"/>
    <property type="match status" value="1"/>
</dbReference>
<accession>I9SAS3</accession>
<dbReference type="GO" id="GO:0016757">
    <property type="term" value="F:glycosyltransferase activity"/>
    <property type="evidence" value="ECO:0007669"/>
    <property type="project" value="InterPro"/>
</dbReference>
<keyword evidence="1" id="KW-0812">Transmembrane</keyword>
<gene>
    <name evidence="3" type="ORF">HMPREF1068_02105</name>
</gene>
<dbReference type="EMBL" id="AGXS01000015">
    <property type="protein sequence ID" value="EIY52558.1"/>
    <property type="molecule type" value="Genomic_DNA"/>
</dbReference>
<dbReference type="eggNOG" id="COG0438">
    <property type="taxonomic scope" value="Bacteria"/>
</dbReference>
<dbReference type="Pfam" id="PF00534">
    <property type="entry name" value="Glycos_transf_1"/>
    <property type="match status" value="1"/>
</dbReference>
<dbReference type="Proteomes" id="UP000003089">
    <property type="component" value="Unassembled WGS sequence"/>
</dbReference>
<evidence type="ECO:0000259" key="2">
    <source>
        <dbReference type="Pfam" id="PF00534"/>
    </source>
</evidence>
<comment type="caution">
    <text evidence="3">The sequence shown here is derived from an EMBL/GenBank/DDBJ whole genome shotgun (WGS) entry which is preliminary data.</text>
</comment>
<keyword evidence="1" id="KW-0472">Membrane</keyword>
<evidence type="ECO:0000256" key="1">
    <source>
        <dbReference type="SAM" id="Phobius"/>
    </source>
</evidence>
<evidence type="ECO:0000313" key="4">
    <source>
        <dbReference type="Proteomes" id="UP000003089"/>
    </source>
</evidence>
<proteinExistence type="predicted"/>
<dbReference type="SUPFAM" id="SSF53756">
    <property type="entry name" value="UDP-Glycosyltransferase/glycogen phosphorylase"/>
    <property type="match status" value="1"/>
</dbReference>
<organism evidence="3 4">
    <name type="scientific">Bacteroides nordii CL02T12C05</name>
    <dbReference type="NCBI Taxonomy" id="997884"/>
    <lineage>
        <taxon>Bacteria</taxon>
        <taxon>Pseudomonadati</taxon>
        <taxon>Bacteroidota</taxon>
        <taxon>Bacteroidia</taxon>
        <taxon>Bacteroidales</taxon>
        <taxon>Bacteroidaceae</taxon>
        <taxon>Bacteroides</taxon>
    </lineage>
</organism>
<evidence type="ECO:0000313" key="3">
    <source>
        <dbReference type="EMBL" id="EIY52558.1"/>
    </source>
</evidence>
<dbReference type="STRING" id="997884.HMPREF1068_02105"/>